<dbReference type="SUPFAM" id="SSF63411">
    <property type="entry name" value="LuxS/MPP-like metallohydrolase"/>
    <property type="match status" value="2"/>
</dbReference>
<dbReference type="Proteomes" id="UP000295164">
    <property type="component" value="Unassembled WGS sequence"/>
</dbReference>
<gene>
    <name evidence="3" type="ORF">E0486_16985</name>
</gene>
<evidence type="ECO:0000313" key="3">
    <source>
        <dbReference type="EMBL" id="TCZ65857.1"/>
    </source>
</evidence>
<dbReference type="RefSeq" id="WP_131853990.1">
    <property type="nucleotide sequence ID" value="NZ_SKFH01000046.1"/>
</dbReference>
<dbReference type="PANTHER" id="PTHR11851">
    <property type="entry name" value="METALLOPROTEASE"/>
    <property type="match status" value="1"/>
</dbReference>
<evidence type="ECO:0000259" key="2">
    <source>
        <dbReference type="Pfam" id="PF05193"/>
    </source>
</evidence>
<reference evidence="3 4" key="1">
    <citation type="submission" date="2019-03" db="EMBL/GenBank/DDBJ databases">
        <authorList>
            <person name="Kim M.K.M."/>
        </authorList>
    </citation>
    <scope>NUCLEOTIDE SEQUENCE [LARGE SCALE GENOMIC DNA]</scope>
    <source>
        <strain evidence="3 4">17J68-15</strain>
    </source>
</reference>
<organism evidence="3 4">
    <name type="scientific">Flaviaesturariibacter aridisoli</name>
    <dbReference type="NCBI Taxonomy" id="2545761"/>
    <lineage>
        <taxon>Bacteria</taxon>
        <taxon>Pseudomonadati</taxon>
        <taxon>Bacteroidota</taxon>
        <taxon>Chitinophagia</taxon>
        <taxon>Chitinophagales</taxon>
        <taxon>Chitinophagaceae</taxon>
        <taxon>Flaviaestuariibacter</taxon>
    </lineage>
</organism>
<keyword evidence="4" id="KW-1185">Reference proteome</keyword>
<accession>A0A4R4DUD7</accession>
<name>A0A4R4DUD7_9BACT</name>
<dbReference type="Gene3D" id="3.30.830.10">
    <property type="entry name" value="Metalloenzyme, LuxS/M16 peptidase-like"/>
    <property type="match status" value="2"/>
</dbReference>
<dbReference type="EMBL" id="SKFH01000046">
    <property type="protein sequence ID" value="TCZ65857.1"/>
    <property type="molecule type" value="Genomic_DNA"/>
</dbReference>
<feature type="domain" description="Peptidase M16 N-terminal" evidence="1">
    <location>
        <begin position="70"/>
        <end position="153"/>
    </location>
</feature>
<dbReference type="Pfam" id="PF00675">
    <property type="entry name" value="Peptidase_M16"/>
    <property type="match status" value="1"/>
</dbReference>
<dbReference type="InterPro" id="IPR007863">
    <property type="entry name" value="Peptidase_M16_C"/>
</dbReference>
<sequence>MLDRKTPPHIVDAVDLHLQLKPYEKYTLRNGADVYAINAGAEDVLQLELVYYAGNWFEDRNLIAASANFLLKNGTKNKTAFQINEHFEYYGAYLNRNCYNETATVSIHTLSKHLPALLPVLKEVLTESEFPEHELETYKQNMKQRLNVNLKKSDFVAGRLIDTYLYGEEHPYGRFSRFEDFDALTRDELLAFYDRWYRQGKFIVFVSGKLPADIFRQLDDQLGDLPCSALALPVLPIVPAGEKKYRVTNDPNGVQGSIRMGREFPNRHHPDFLKVQVLNNLFGGFFGSRLMTNIREDKGYTYGIYSYLENHIQQSAWVISTEAGRDVCEAAVTEVYKEMADLRNEPVEAGELQLVRNYMMGSILGDLDGPFHIMGRWKNIILNGVPETYFDDQMRTIRTITAEELQALANKYLQPEAFYELVVV</sequence>
<evidence type="ECO:0000313" key="4">
    <source>
        <dbReference type="Proteomes" id="UP000295164"/>
    </source>
</evidence>
<feature type="domain" description="Peptidase M16 C-terminal" evidence="2">
    <location>
        <begin position="184"/>
        <end position="357"/>
    </location>
</feature>
<dbReference type="InterPro" id="IPR011765">
    <property type="entry name" value="Pept_M16_N"/>
</dbReference>
<dbReference type="OrthoDB" id="9811314at2"/>
<proteinExistence type="predicted"/>
<evidence type="ECO:0000259" key="1">
    <source>
        <dbReference type="Pfam" id="PF00675"/>
    </source>
</evidence>
<dbReference type="AlphaFoldDB" id="A0A4R4DUD7"/>
<dbReference type="PANTHER" id="PTHR11851:SF224">
    <property type="entry name" value="PROCESSING PROTEASE"/>
    <property type="match status" value="1"/>
</dbReference>
<dbReference type="Pfam" id="PF05193">
    <property type="entry name" value="Peptidase_M16_C"/>
    <property type="match status" value="1"/>
</dbReference>
<dbReference type="GO" id="GO:0046872">
    <property type="term" value="F:metal ion binding"/>
    <property type="evidence" value="ECO:0007669"/>
    <property type="project" value="InterPro"/>
</dbReference>
<comment type="caution">
    <text evidence="3">The sequence shown here is derived from an EMBL/GenBank/DDBJ whole genome shotgun (WGS) entry which is preliminary data.</text>
</comment>
<dbReference type="InterPro" id="IPR011249">
    <property type="entry name" value="Metalloenz_LuxS/M16"/>
</dbReference>
<protein>
    <submittedName>
        <fullName evidence="3">Insulinase family protein</fullName>
    </submittedName>
</protein>
<dbReference type="InterPro" id="IPR050361">
    <property type="entry name" value="MPP/UQCRC_Complex"/>
</dbReference>